<keyword evidence="2" id="KW-1185">Reference proteome</keyword>
<dbReference type="RefSeq" id="WP_116518148.1">
    <property type="nucleotide sequence ID" value="NZ_JACCEX010000002.1"/>
</dbReference>
<comment type="caution">
    <text evidence="1">The sequence shown here is derived from an EMBL/GenBank/DDBJ whole genome shotgun (WGS) entry which is preliminary data.</text>
</comment>
<gene>
    <name evidence="1" type="ORF">C7440_1648</name>
</gene>
<evidence type="ECO:0000313" key="2">
    <source>
        <dbReference type="Proteomes" id="UP000246145"/>
    </source>
</evidence>
<name>A0A2U1CMB1_9BURK</name>
<protein>
    <submittedName>
        <fullName evidence="1">Uncharacterized protein</fullName>
    </submittedName>
</protein>
<dbReference type="AlphaFoldDB" id="A0A2U1CMB1"/>
<sequence length="205" mass="22095">MNAITIQNHVLLANGEQIQELPKLAKDAVVRVWTVPTDYSASGYFVDVQPKGGVPTIPACDSAQTQFVAMLELEASDEAIISQSKGERLAQANQAAERFLALLSKSYPQGEVSSWPQQVKEAEDLINNPTTASTPLIDALAASRSVGREDLATRILQKTEQYAVASGGIIGIRQRVEDLLDAAETHDDVLAVPSFEALFDEQMGA</sequence>
<accession>A0A2U1CMB1</accession>
<reference evidence="1 2" key="1">
    <citation type="submission" date="2018-04" db="EMBL/GenBank/DDBJ databases">
        <title>Genomic Encyclopedia of Type Strains, Phase IV (KMG-IV): sequencing the most valuable type-strain genomes for metagenomic binning, comparative biology and taxonomic classification.</title>
        <authorList>
            <person name="Goeker M."/>
        </authorList>
    </citation>
    <scope>NUCLEOTIDE SEQUENCE [LARGE SCALE GENOMIC DNA]</scope>
    <source>
        <strain evidence="1 2">DSM 10065</strain>
    </source>
</reference>
<dbReference type="Proteomes" id="UP000246145">
    <property type="component" value="Unassembled WGS sequence"/>
</dbReference>
<proteinExistence type="predicted"/>
<evidence type="ECO:0000313" key="1">
    <source>
        <dbReference type="EMBL" id="PVY62156.1"/>
    </source>
</evidence>
<dbReference type="EMBL" id="QEKO01000002">
    <property type="protein sequence ID" value="PVY62156.1"/>
    <property type="molecule type" value="Genomic_DNA"/>
</dbReference>
<organism evidence="1 2">
    <name type="scientific">Pusillimonas noertemannii</name>
    <dbReference type="NCBI Taxonomy" id="305977"/>
    <lineage>
        <taxon>Bacteria</taxon>
        <taxon>Pseudomonadati</taxon>
        <taxon>Pseudomonadota</taxon>
        <taxon>Betaproteobacteria</taxon>
        <taxon>Burkholderiales</taxon>
        <taxon>Alcaligenaceae</taxon>
        <taxon>Pusillimonas</taxon>
    </lineage>
</organism>
<dbReference type="OrthoDB" id="8821333at2"/>